<evidence type="ECO:0000256" key="1">
    <source>
        <dbReference type="ARBA" id="ARBA00004496"/>
    </source>
</evidence>
<dbReference type="InterPro" id="IPR004154">
    <property type="entry name" value="Anticodon-bd"/>
</dbReference>
<evidence type="ECO:0000256" key="10">
    <source>
        <dbReference type="HAMAP-Rule" id="MF_01570"/>
    </source>
</evidence>
<reference evidence="12 13" key="1">
    <citation type="submission" date="2020-03" db="EMBL/GenBank/DDBJ databases">
        <title>Complete genome sequence of Monaibacterium sp. ALG8 with diverse plasmids.</title>
        <authorList>
            <person name="Sun C."/>
        </authorList>
    </citation>
    <scope>NUCLEOTIDE SEQUENCE [LARGE SCALE GENOMIC DNA]</scope>
    <source>
        <strain evidence="12 13">ALG8</strain>
    </source>
</reference>
<comment type="function">
    <text evidence="10">Catalyzes the attachment of proline to tRNA(Pro) in a two-step reaction: proline is first activated by ATP to form Pro-AMP and then transferred to the acceptor end of tRNA(Pro).</text>
</comment>
<dbReference type="GO" id="GO:0005524">
    <property type="term" value="F:ATP binding"/>
    <property type="evidence" value="ECO:0007669"/>
    <property type="project" value="UniProtKB-UniRule"/>
</dbReference>
<gene>
    <name evidence="10" type="primary">proS</name>
    <name evidence="12" type="ORF">G8E03_06265</name>
</gene>
<evidence type="ECO:0000256" key="3">
    <source>
        <dbReference type="ARBA" id="ARBA00022490"/>
    </source>
</evidence>
<dbReference type="GO" id="GO:0006433">
    <property type="term" value="P:prolyl-tRNA aminoacylation"/>
    <property type="evidence" value="ECO:0007669"/>
    <property type="project" value="UniProtKB-UniRule"/>
</dbReference>
<keyword evidence="8 10" id="KW-0030">Aminoacyl-tRNA synthetase</keyword>
<dbReference type="Gene3D" id="3.30.930.10">
    <property type="entry name" value="Bira Bifunctional Protein, Domain 2"/>
    <property type="match status" value="1"/>
</dbReference>
<comment type="subcellular location">
    <subcellularLocation>
        <location evidence="1 10">Cytoplasm</location>
    </subcellularLocation>
</comment>
<name>A0A6G7VKT6_9RHOB</name>
<evidence type="ECO:0000259" key="11">
    <source>
        <dbReference type="PROSITE" id="PS50862"/>
    </source>
</evidence>
<evidence type="ECO:0000256" key="2">
    <source>
        <dbReference type="ARBA" id="ARBA00011738"/>
    </source>
</evidence>
<dbReference type="GO" id="GO:0005829">
    <property type="term" value="C:cytosol"/>
    <property type="evidence" value="ECO:0007669"/>
    <property type="project" value="TreeGrafter"/>
</dbReference>
<sequence length="445" mass="50393">MRLSRYFMPVLKETPAEAQIASHRLMLRAGMIRQASAGIYSWLPLGLKVLRRLEQIVHEEQQRAGHLPMLMPTIQSADLWKESGRYEDYGKEMLRITDRHDRDMLYGPTNEELITDIFRRDVGSYKQLPLTLYHIQWKFRDEVRPRFGVMRGREFLMKDGYNFDLTKEDAMHAYNRHMVTYLRTYERMGLKAIPMRADSGPIGGENTHEFLVLADTGESEVFYDSAVTDLSLGARDVDYDDVDQCRAIMQEFTTPYARTDETHDEATFAEVPEDRRKTARGIEVGQIFYFGTKYSEPMGATVQGPDGKPVPVHMGSHGIGVSRLVGALIEANHDENGIIWPESVAPYGVSIVNLKQGNTDTDRVCEELYATLGKAGIEVLYDDREERAGTKFATADLMGAPWRITVGPRGLKDGVVELTSRRTGDAQTLDPQAAVERLKDIFTGL</sequence>
<dbReference type="InterPro" id="IPR033730">
    <property type="entry name" value="ProRS_core_prok"/>
</dbReference>
<dbReference type="KEGG" id="mon:G8E03_06265"/>
<dbReference type="Proteomes" id="UP000500791">
    <property type="component" value="Chromosome"/>
</dbReference>
<dbReference type="PROSITE" id="PS50862">
    <property type="entry name" value="AA_TRNA_LIGASE_II"/>
    <property type="match status" value="1"/>
</dbReference>
<feature type="domain" description="Aminoacyl-transfer RNA synthetases class-II family profile" evidence="11">
    <location>
        <begin position="33"/>
        <end position="341"/>
    </location>
</feature>
<keyword evidence="6 10" id="KW-0067">ATP-binding</keyword>
<evidence type="ECO:0000256" key="6">
    <source>
        <dbReference type="ARBA" id="ARBA00022840"/>
    </source>
</evidence>
<dbReference type="CDD" id="cd00779">
    <property type="entry name" value="ProRS_core_prok"/>
    <property type="match status" value="1"/>
</dbReference>
<keyword evidence="13" id="KW-1185">Reference proteome</keyword>
<keyword evidence="5 10" id="KW-0547">Nucleotide-binding</keyword>
<evidence type="ECO:0000313" key="13">
    <source>
        <dbReference type="Proteomes" id="UP000500791"/>
    </source>
</evidence>
<evidence type="ECO:0000256" key="8">
    <source>
        <dbReference type="ARBA" id="ARBA00023146"/>
    </source>
</evidence>
<dbReference type="EC" id="6.1.1.15" evidence="10"/>
<evidence type="ECO:0000256" key="5">
    <source>
        <dbReference type="ARBA" id="ARBA00022741"/>
    </source>
</evidence>
<dbReference type="PANTHER" id="PTHR42753">
    <property type="entry name" value="MITOCHONDRIAL RIBOSOME PROTEIN L39/PROLYL-TRNA LIGASE FAMILY MEMBER"/>
    <property type="match status" value="1"/>
</dbReference>
<dbReference type="NCBIfam" id="TIGR00409">
    <property type="entry name" value="proS_fam_II"/>
    <property type="match status" value="1"/>
</dbReference>
<keyword evidence="4 10" id="KW-0436">Ligase</keyword>
<proteinExistence type="inferred from homology"/>
<protein>
    <recommendedName>
        <fullName evidence="10">Proline--tRNA ligase</fullName>
        <ecNumber evidence="10">6.1.1.15</ecNumber>
    </recommendedName>
    <alternativeName>
        <fullName evidence="10">Prolyl-tRNA synthetase</fullName>
        <shortName evidence="10">ProRS</shortName>
    </alternativeName>
</protein>
<dbReference type="SUPFAM" id="SSF55681">
    <property type="entry name" value="Class II aaRS and biotin synthetases"/>
    <property type="match status" value="1"/>
</dbReference>
<evidence type="ECO:0000256" key="9">
    <source>
        <dbReference type="ARBA" id="ARBA00047671"/>
    </source>
</evidence>
<comment type="catalytic activity">
    <reaction evidence="9 10">
        <text>tRNA(Pro) + L-proline + ATP = L-prolyl-tRNA(Pro) + AMP + diphosphate</text>
        <dbReference type="Rhea" id="RHEA:14305"/>
        <dbReference type="Rhea" id="RHEA-COMP:9700"/>
        <dbReference type="Rhea" id="RHEA-COMP:9702"/>
        <dbReference type="ChEBI" id="CHEBI:30616"/>
        <dbReference type="ChEBI" id="CHEBI:33019"/>
        <dbReference type="ChEBI" id="CHEBI:60039"/>
        <dbReference type="ChEBI" id="CHEBI:78442"/>
        <dbReference type="ChEBI" id="CHEBI:78532"/>
        <dbReference type="ChEBI" id="CHEBI:456215"/>
        <dbReference type="EC" id="6.1.1.15"/>
    </reaction>
</comment>
<dbReference type="Pfam" id="PF00587">
    <property type="entry name" value="tRNA-synt_2b"/>
    <property type="match status" value="1"/>
</dbReference>
<dbReference type="HAMAP" id="MF_01570">
    <property type="entry name" value="Pro_tRNA_synth_type2"/>
    <property type="match status" value="1"/>
</dbReference>
<dbReference type="InterPro" id="IPR045864">
    <property type="entry name" value="aa-tRNA-synth_II/BPL/LPL"/>
</dbReference>
<evidence type="ECO:0000313" key="12">
    <source>
        <dbReference type="EMBL" id="QIK40407.1"/>
    </source>
</evidence>
<dbReference type="FunFam" id="3.30.930.10:FF:000042">
    <property type="entry name" value="probable proline--tRNA ligase, mitochondrial"/>
    <property type="match status" value="1"/>
</dbReference>
<keyword evidence="7 10" id="KW-0648">Protein biosynthesis</keyword>
<dbReference type="RefSeq" id="WP_166189844.1">
    <property type="nucleotide sequence ID" value="NZ_CP049811.1"/>
</dbReference>
<dbReference type="CDD" id="cd00861">
    <property type="entry name" value="ProRS_anticodon_short"/>
    <property type="match status" value="1"/>
</dbReference>
<dbReference type="InterPro" id="IPR004500">
    <property type="entry name" value="Pro-tRNA-synth_IIa_bac-type"/>
</dbReference>
<keyword evidence="3 10" id="KW-0963">Cytoplasm</keyword>
<evidence type="ECO:0000256" key="7">
    <source>
        <dbReference type="ARBA" id="ARBA00022917"/>
    </source>
</evidence>
<dbReference type="InterPro" id="IPR002314">
    <property type="entry name" value="aa-tRNA-synt_IIb"/>
</dbReference>
<dbReference type="InterPro" id="IPR050062">
    <property type="entry name" value="Pro-tRNA_synthetase"/>
</dbReference>
<dbReference type="InterPro" id="IPR023716">
    <property type="entry name" value="Prolyl-tRNA_ligase_IIa_type2"/>
</dbReference>
<comment type="similarity">
    <text evidence="10">Belongs to the class-II aminoacyl-tRNA synthetase family. ProS type 2 subfamily.</text>
</comment>
<dbReference type="InterPro" id="IPR044140">
    <property type="entry name" value="ProRS_anticodon_short"/>
</dbReference>
<dbReference type="PRINTS" id="PR01046">
    <property type="entry name" value="TRNASYNTHPRO"/>
</dbReference>
<organism evidence="12 13">
    <name type="scientific">Pontivivens nitratireducens</name>
    <dbReference type="NCBI Taxonomy" id="2758038"/>
    <lineage>
        <taxon>Bacteria</taxon>
        <taxon>Pseudomonadati</taxon>
        <taxon>Pseudomonadota</taxon>
        <taxon>Alphaproteobacteria</taxon>
        <taxon>Rhodobacterales</taxon>
        <taxon>Paracoccaceae</taxon>
        <taxon>Pontivivens</taxon>
    </lineage>
</organism>
<dbReference type="Pfam" id="PF03129">
    <property type="entry name" value="HGTP_anticodon"/>
    <property type="match status" value="1"/>
</dbReference>
<dbReference type="NCBIfam" id="NF008979">
    <property type="entry name" value="PRK12325.1"/>
    <property type="match status" value="1"/>
</dbReference>
<dbReference type="PANTHER" id="PTHR42753:SF2">
    <property type="entry name" value="PROLINE--TRNA LIGASE"/>
    <property type="match status" value="1"/>
</dbReference>
<dbReference type="InterPro" id="IPR002316">
    <property type="entry name" value="Pro-tRNA-ligase_IIa"/>
</dbReference>
<comment type="subunit">
    <text evidence="2 10">Homodimer.</text>
</comment>
<dbReference type="Gene3D" id="3.40.50.800">
    <property type="entry name" value="Anticodon-binding domain"/>
    <property type="match status" value="1"/>
</dbReference>
<dbReference type="FunFam" id="3.40.50.800:FF:000032">
    <property type="entry name" value="Proline--tRNA ligase"/>
    <property type="match status" value="1"/>
</dbReference>
<dbReference type="GO" id="GO:0004827">
    <property type="term" value="F:proline-tRNA ligase activity"/>
    <property type="evidence" value="ECO:0007669"/>
    <property type="project" value="UniProtKB-UniRule"/>
</dbReference>
<dbReference type="SUPFAM" id="SSF52954">
    <property type="entry name" value="Class II aaRS ABD-related"/>
    <property type="match status" value="1"/>
</dbReference>
<accession>A0A6G7VKT6</accession>
<dbReference type="AlphaFoldDB" id="A0A6G7VKT6"/>
<dbReference type="EMBL" id="CP049811">
    <property type="protein sequence ID" value="QIK40407.1"/>
    <property type="molecule type" value="Genomic_DNA"/>
</dbReference>
<dbReference type="InterPro" id="IPR036621">
    <property type="entry name" value="Anticodon-bd_dom_sf"/>
</dbReference>
<dbReference type="InterPro" id="IPR006195">
    <property type="entry name" value="aa-tRNA-synth_II"/>
</dbReference>
<evidence type="ECO:0000256" key="4">
    <source>
        <dbReference type="ARBA" id="ARBA00022598"/>
    </source>
</evidence>